<accession>A0ABP7W3Y3</accession>
<keyword evidence="1" id="KW-1133">Transmembrane helix</keyword>
<name>A0ABP7W3Y3_9BACI</name>
<organism evidence="2 3">
    <name type="scientific">Amphibacillus indicireducens</name>
    <dbReference type="NCBI Taxonomy" id="1076330"/>
    <lineage>
        <taxon>Bacteria</taxon>
        <taxon>Bacillati</taxon>
        <taxon>Bacillota</taxon>
        <taxon>Bacilli</taxon>
        <taxon>Bacillales</taxon>
        <taxon>Bacillaceae</taxon>
        <taxon>Amphibacillus</taxon>
    </lineage>
</organism>
<evidence type="ECO:0000313" key="3">
    <source>
        <dbReference type="Proteomes" id="UP001501734"/>
    </source>
</evidence>
<keyword evidence="1" id="KW-0472">Membrane</keyword>
<sequence>MIMPYKETIKQGLVYSSLFVFVSLLLSLGYVVIFPHVLSINFYFVVVALCLTHFLISGPFAIYIETKVKSSISTCNN</sequence>
<comment type="caution">
    <text evidence="2">The sequence shown here is derived from an EMBL/GenBank/DDBJ whole genome shotgun (WGS) entry which is preliminary data.</text>
</comment>
<evidence type="ECO:0000256" key="1">
    <source>
        <dbReference type="SAM" id="Phobius"/>
    </source>
</evidence>
<evidence type="ECO:0000313" key="2">
    <source>
        <dbReference type="EMBL" id="GAA4080447.1"/>
    </source>
</evidence>
<proteinExistence type="predicted"/>
<reference evidence="3" key="1">
    <citation type="journal article" date="2019" name="Int. J. Syst. Evol. Microbiol.">
        <title>The Global Catalogue of Microorganisms (GCM) 10K type strain sequencing project: providing services to taxonomists for standard genome sequencing and annotation.</title>
        <authorList>
            <consortium name="The Broad Institute Genomics Platform"/>
            <consortium name="The Broad Institute Genome Sequencing Center for Infectious Disease"/>
            <person name="Wu L."/>
            <person name="Ma J."/>
        </authorList>
    </citation>
    <scope>NUCLEOTIDE SEQUENCE [LARGE SCALE GENOMIC DNA]</scope>
    <source>
        <strain evidence="3">JCM 17250</strain>
    </source>
</reference>
<feature type="transmembrane region" description="Helical" evidence="1">
    <location>
        <begin position="40"/>
        <end position="64"/>
    </location>
</feature>
<gene>
    <name evidence="2" type="ORF">GCM10022410_25380</name>
</gene>
<dbReference type="EMBL" id="BAABDL010000151">
    <property type="protein sequence ID" value="GAA4080447.1"/>
    <property type="molecule type" value="Genomic_DNA"/>
</dbReference>
<dbReference type="Proteomes" id="UP001501734">
    <property type="component" value="Unassembled WGS sequence"/>
</dbReference>
<protein>
    <submittedName>
        <fullName evidence="2">Uncharacterized protein</fullName>
    </submittedName>
</protein>
<keyword evidence="1" id="KW-0812">Transmembrane</keyword>
<feature type="transmembrane region" description="Helical" evidence="1">
    <location>
        <begin position="12"/>
        <end position="34"/>
    </location>
</feature>
<keyword evidence="3" id="KW-1185">Reference proteome</keyword>